<evidence type="ECO:0000256" key="6">
    <source>
        <dbReference type="ARBA" id="ARBA00023136"/>
    </source>
</evidence>
<evidence type="ECO:0000256" key="5">
    <source>
        <dbReference type="ARBA" id="ARBA00022989"/>
    </source>
</evidence>
<keyword evidence="11" id="KW-0697">Rotamase</keyword>
<dbReference type="PANTHER" id="PTHR47529">
    <property type="entry name" value="PEPTIDYL-PROLYL CIS-TRANS ISOMERASE D"/>
    <property type="match status" value="1"/>
</dbReference>
<comment type="subcellular location">
    <subcellularLocation>
        <location evidence="1">Cell inner membrane</location>
        <topology evidence="1">Single-pass type II membrane protein</topology>
        <orientation evidence="1">Periplasmic side</orientation>
    </subcellularLocation>
</comment>
<dbReference type="InterPro" id="IPR000297">
    <property type="entry name" value="PPIase_PpiC"/>
</dbReference>
<evidence type="ECO:0000256" key="4">
    <source>
        <dbReference type="ARBA" id="ARBA00022692"/>
    </source>
</evidence>
<evidence type="ECO:0000256" key="11">
    <source>
        <dbReference type="PROSITE-ProRule" id="PRU00278"/>
    </source>
</evidence>
<organism evidence="14">
    <name type="scientific">Desulfatirhabdium butyrativorans</name>
    <dbReference type="NCBI Taxonomy" id="340467"/>
    <lineage>
        <taxon>Bacteria</taxon>
        <taxon>Pseudomonadati</taxon>
        <taxon>Thermodesulfobacteriota</taxon>
        <taxon>Desulfobacteria</taxon>
        <taxon>Desulfobacterales</taxon>
        <taxon>Desulfatirhabdiaceae</taxon>
        <taxon>Desulfatirhabdium</taxon>
    </lineage>
</organism>
<keyword evidence="2" id="KW-1003">Cell membrane</keyword>
<dbReference type="Gene3D" id="1.10.4030.10">
    <property type="entry name" value="Porin chaperone SurA, peptide-binding domain"/>
    <property type="match status" value="1"/>
</dbReference>
<keyword evidence="3" id="KW-0997">Cell inner membrane</keyword>
<dbReference type="GO" id="GO:0005886">
    <property type="term" value="C:plasma membrane"/>
    <property type="evidence" value="ECO:0007669"/>
    <property type="project" value="UniProtKB-SubCell"/>
</dbReference>
<accession>A0A7C4W6N0</accession>
<dbReference type="Pfam" id="PF13624">
    <property type="entry name" value="SurA_N_3"/>
    <property type="match status" value="1"/>
</dbReference>
<evidence type="ECO:0000313" key="14">
    <source>
        <dbReference type="EMBL" id="HGU33517.1"/>
    </source>
</evidence>
<evidence type="ECO:0000256" key="7">
    <source>
        <dbReference type="ARBA" id="ARBA00023186"/>
    </source>
</evidence>
<dbReference type="Gene3D" id="3.10.50.40">
    <property type="match status" value="2"/>
</dbReference>
<keyword evidence="4 12" id="KW-0812">Transmembrane</keyword>
<name>A0A7C4W6N0_9BACT</name>
<sequence length="630" mass="71471">MLSFLRKNAGTWLIKVLLGAIVLVFIFWGVGSFRERGEGWAAKIDGEPISYEQYNQTYTQMVEYYRKAYGQQFNDDLVKMLNLRQKALDQVIDRQLLLREADRRGILVTDEELSDTVRNMDVFQEDGLFSAKRYKSVLAANRLTPEIFEASQRDMIRIEKLQKLLTSELDVSEPEIQQWFAWRHAKTKVAYVRIQPEHLENVVIEEAEIKAYYDAHPQEFRIEEKRSVRYVEFPASRYVSKVQVSDEDIREAYESHPKEFEKPKTVEARHILFRVAKDASDADVEKARQKAMDVLKQAKEGKDFAELAKKYSDDPAKANGGYLGAFKKEDMVAPFSEKAFSMEPGTISDPVRTPYGWHLIKVEKVHEAHQQTLEEATPAIREKLQKERAADEAMNAAMAFSQKALHTQGFQKAAEAEGLTILHTDSFDRSGPKGVANAARFGETAFSLEAEGVSDAVALDNGTFIVMQVTHIDPEHLAEFDTVREKAKTLARKAKQNQEASKMAEDILKSLKDGKSFADIATSKAIIKGETDFFEKNAAISDIGFEPVINHTAFTLSETKRYPDTALKGENGYYVIGFLGKQAGGLEGYEKQKESIRSFLLNQKQSALMEGFLEELKRKSDIQVGKQMFS</sequence>
<evidence type="ECO:0000256" key="3">
    <source>
        <dbReference type="ARBA" id="ARBA00022519"/>
    </source>
</evidence>
<dbReference type="AlphaFoldDB" id="A0A7C4W6N0"/>
<feature type="transmembrane region" description="Helical" evidence="12">
    <location>
        <begin position="12"/>
        <end position="30"/>
    </location>
</feature>
<proteinExistence type="inferred from homology"/>
<evidence type="ECO:0000256" key="8">
    <source>
        <dbReference type="ARBA" id="ARBA00038408"/>
    </source>
</evidence>
<dbReference type="GO" id="GO:0003755">
    <property type="term" value="F:peptidyl-prolyl cis-trans isomerase activity"/>
    <property type="evidence" value="ECO:0007669"/>
    <property type="project" value="UniProtKB-KW"/>
</dbReference>
<dbReference type="EMBL" id="DSUH01000267">
    <property type="protein sequence ID" value="HGU33517.1"/>
    <property type="molecule type" value="Genomic_DNA"/>
</dbReference>
<evidence type="ECO:0000256" key="12">
    <source>
        <dbReference type="SAM" id="Phobius"/>
    </source>
</evidence>
<evidence type="ECO:0000256" key="2">
    <source>
        <dbReference type="ARBA" id="ARBA00022475"/>
    </source>
</evidence>
<reference evidence="14" key="1">
    <citation type="journal article" date="2020" name="mSystems">
        <title>Genome- and Community-Level Interaction Insights into Carbon Utilization and Element Cycling Functions of Hydrothermarchaeota in Hydrothermal Sediment.</title>
        <authorList>
            <person name="Zhou Z."/>
            <person name="Liu Y."/>
            <person name="Xu W."/>
            <person name="Pan J."/>
            <person name="Luo Z.H."/>
            <person name="Li M."/>
        </authorList>
    </citation>
    <scope>NUCLEOTIDE SEQUENCE [LARGE SCALE GENOMIC DNA]</scope>
    <source>
        <strain evidence="14">SpSt-477</strain>
    </source>
</reference>
<evidence type="ECO:0000256" key="10">
    <source>
        <dbReference type="ARBA" id="ARBA00042775"/>
    </source>
</evidence>
<comment type="similarity">
    <text evidence="8">Belongs to the PpiD chaperone family.</text>
</comment>
<protein>
    <recommendedName>
        <fullName evidence="9">Periplasmic chaperone PpiD</fullName>
    </recommendedName>
    <alternativeName>
        <fullName evidence="10">Periplasmic folding chaperone</fullName>
    </alternativeName>
</protein>
<dbReference type="PANTHER" id="PTHR47529:SF1">
    <property type="entry name" value="PERIPLASMIC CHAPERONE PPID"/>
    <property type="match status" value="1"/>
</dbReference>
<dbReference type="InterPro" id="IPR027304">
    <property type="entry name" value="Trigger_fact/SurA_dom_sf"/>
</dbReference>
<dbReference type="InterPro" id="IPR046357">
    <property type="entry name" value="PPIase_dom_sf"/>
</dbReference>
<gene>
    <name evidence="14" type="ORF">ENS29_11745</name>
</gene>
<dbReference type="SUPFAM" id="SSF109998">
    <property type="entry name" value="Triger factor/SurA peptide-binding domain-like"/>
    <property type="match status" value="1"/>
</dbReference>
<keyword evidence="6 12" id="KW-0472">Membrane</keyword>
<keyword evidence="7" id="KW-0143">Chaperone</keyword>
<evidence type="ECO:0000259" key="13">
    <source>
        <dbReference type="PROSITE" id="PS50198"/>
    </source>
</evidence>
<dbReference type="Pfam" id="PF00639">
    <property type="entry name" value="Rotamase"/>
    <property type="match status" value="1"/>
</dbReference>
<comment type="caution">
    <text evidence="14">The sequence shown here is derived from an EMBL/GenBank/DDBJ whole genome shotgun (WGS) entry which is preliminary data.</text>
</comment>
<evidence type="ECO:0000256" key="9">
    <source>
        <dbReference type="ARBA" id="ARBA00040743"/>
    </source>
</evidence>
<dbReference type="InterPro" id="IPR052029">
    <property type="entry name" value="PpiD_chaperone"/>
</dbReference>
<keyword evidence="11" id="KW-0413">Isomerase</keyword>
<evidence type="ECO:0000256" key="1">
    <source>
        <dbReference type="ARBA" id="ARBA00004382"/>
    </source>
</evidence>
<dbReference type="PROSITE" id="PS50198">
    <property type="entry name" value="PPIC_PPIASE_2"/>
    <property type="match status" value="1"/>
</dbReference>
<keyword evidence="5 12" id="KW-1133">Transmembrane helix</keyword>
<feature type="domain" description="PpiC" evidence="13">
    <location>
        <begin position="263"/>
        <end position="364"/>
    </location>
</feature>
<dbReference type="SUPFAM" id="SSF54534">
    <property type="entry name" value="FKBP-like"/>
    <property type="match status" value="1"/>
</dbReference>